<dbReference type="InterPro" id="IPR050625">
    <property type="entry name" value="ParA/MinD_ATPase"/>
</dbReference>
<evidence type="ECO:0000313" key="3">
    <source>
        <dbReference type="Proteomes" id="UP001206895"/>
    </source>
</evidence>
<dbReference type="InterPro" id="IPR022521">
    <property type="entry name" value="Rv3660c"/>
</dbReference>
<reference evidence="2 3" key="1">
    <citation type="submission" date="2022-06" db="EMBL/GenBank/DDBJ databases">
        <title>Genomic Encyclopedia of Archaeal and Bacterial Type Strains, Phase II (KMG-II): from individual species to whole genera.</title>
        <authorList>
            <person name="Goeker M."/>
        </authorList>
    </citation>
    <scope>NUCLEOTIDE SEQUENCE [LARGE SCALE GENOMIC DNA]</scope>
    <source>
        <strain evidence="2 3">DSM 44693</strain>
    </source>
</reference>
<keyword evidence="3" id="KW-1185">Reference proteome</keyword>
<feature type="domain" description="Rv3660c-like CheY-like N-terminal" evidence="1">
    <location>
        <begin position="9"/>
        <end position="111"/>
    </location>
</feature>
<dbReference type="InterPro" id="IPR027417">
    <property type="entry name" value="P-loop_NTPase"/>
</dbReference>
<dbReference type="Gene3D" id="3.40.50.300">
    <property type="entry name" value="P-loop containing nucleotide triphosphate hydrolases"/>
    <property type="match status" value="1"/>
</dbReference>
<protein>
    <submittedName>
        <fullName evidence="2">Helicase/secretion neighborhood CpaE-like protein</fullName>
    </submittedName>
</protein>
<organism evidence="2 3">
    <name type="scientific">Williamsia maris</name>
    <dbReference type="NCBI Taxonomy" id="72806"/>
    <lineage>
        <taxon>Bacteria</taxon>
        <taxon>Bacillati</taxon>
        <taxon>Actinomycetota</taxon>
        <taxon>Actinomycetes</taxon>
        <taxon>Mycobacteriales</taxon>
        <taxon>Nocardiaceae</taxon>
        <taxon>Williamsia</taxon>
    </lineage>
</organism>
<dbReference type="SUPFAM" id="SSF52540">
    <property type="entry name" value="P-loop containing nucleoside triphosphate hydrolases"/>
    <property type="match status" value="1"/>
</dbReference>
<evidence type="ECO:0000259" key="1">
    <source>
        <dbReference type="Pfam" id="PF26563"/>
    </source>
</evidence>
<name>A0ABT1HB31_9NOCA</name>
<dbReference type="RefSeq" id="WP_253660430.1">
    <property type="nucleotide sequence ID" value="NZ_BAAAJQ010000001.1"/>
</dbReference>
<dbReference type="Pfam" id="PF26563">
    <property type="entry name" value="Rv3660c_N"/>
    <property type="match status" value="1"/>
</dbReference>
<dbReference type="PANTHER" id="PTHR43384">
    <property type="entry name" value="SEPTUM SITE-DETERMINING PROTEIN MIND HOMOLOG, CHLOROPLASTIC-RELATED"/>
    <property type="match status" value="1"/>
</dbReference>
<dbReference type="NCBIfam" id="TIGR03815">
    <property type="entry name" value="CpaE_hom_Actino"/>
    <property type="match status" value="1"/>
</dbReference>
<gene>
    <name evidence="2" type="ORF">LX13_001268</name>
</gene>
<comment type="caution">
    <text evidence="2">The sequence shown here is derived from an EMBL/GenBank/DDBJ whole genome shotgun (WGS) entry which is preliminary data.</text>
</comment>
<sequence>MSDHVLVMVGDDLADDVARCAAAAGYQVVTAEPDTCRRAWSDCLAVVVDARAASDLAGLGWPRRGGVLVVGSGEVDPQLWRSALTLGAHDGYLLPEQEHDVVGALSRLRAPRSPAGAVVACLGGHGGAGASVLAAAVAMRAAGEFAGTTLLLDVDELGGGVDLLLGIEDTSGLRWPDLTLESGHVFADSLHAALPRVGTDLAVLCPRRGDVRPVGMDAVTTVIDAGRENGDIVVVDLPRRATSLVDAVVESVDLVVVITSATVHGCAATREMSARMAARTERVGCVVRGPAPGGLSAHHIADAAGLPLIAGMRSERGLVAALESGALSLRPRSALSRTADRVLDRLTDAAGYVA</sequence>
<dbReference type="PANTHER" id="PTHR43384:SF11">
    <property type="entry name" value="SEPTUM SITE DETERMINING PROTEIN"/>
    <property type="match status" value="1"/>
</dbReference>
<proteinExistence type="predicted"/>
<accession>A0ABT1HB31</accession>
<dbReference type="InterPro" id="IPR059050">
    <property type="entry name" value="Rv3660c_N"/>
</dbReference>
<dbReference type="EMBL" id="JAMTCJ010000001">
    <property type="protein sequence ID" value="MCP2175461.1"/>
    <property type="molecule type" value="Genomic_DNA"/>
</dbReference>
<dbReference type="Proteomes" id="UP001206895">
    <property type="component" value="Unassembled WGS sequence"/>
</dbReference>
<evidence type="ECO:0000313" key="2">
    <source>
        <dbReference type="EMBL" id="MCP2175461.1"/>
    </source>
</evidence>